<name>A0ABM9DC80_9HYPH</name>
<protein>
    <recommendedName>
        <fullName evidence="2">Thiamine pyrophosphate enzyme TPP-binding domain-containing protein</fullName>
    </recommendedName>
</protein>
<dbReference type="InterPro" id="IPR029061">
    <property type="entry name" value="THDP-binding"/>
</dbReference>
<evidence type="ECO:0000256" key="1">
    <source>
        <dbReference type="ARBA" id="ARBA00007812"/>
    </source>
</evidence>
<evidence type="ECO:0000259" key="2">
    <source>
        <dbReference type="Pfam" id="PF02775"/>
    </source>
</evidence>
<organism evidence="3 4">
    <name type="scientific">Mesorhizobium ventifaucium</name>
    <dbReference type="NCBI Taxonomy" id="666020"/>
    <lineage>
        <taxon>Bacteria</taxon>
        <taxon>Pseudomonadati</taxon>
        <taxon>Pseudomonadota</taxon>
        <taxon>Alphaproteobacteria</taxon>
        <taxon>Hyphomicrobiales</taxon>
        <taxon>Phyllobacteriaceae</taxon>
        <taxon>Mesorhizobium</taxon>
    </lineage>
</organism>
<dbReference type="PANTHER" id="PTHR18968:SF13">
    <property type="entry name" value="ACETOLACTATE SYNTHASE CATALYTIC SUBUNIT, MITOCHONDRIAL"/>
    <property type="match status" value="1"/>
</dbReference>
<dbReference type="RefSeq" id="WP_254022712.1">
    <property type="nucleotide sequence ID" value="NZ_CAKXZS010000001.1"/>
</dbReference>
<dbReference type="InterPro" id="IPR011766">
    <property type="entry name" value="TPP_enzyme_TPP-bd"/>
</dbReference>
<evidence type="ECO:0000313" key="3">
    <source>
        <dbReference type="EMBL" id="CAH2394129.1"/>
    </source>
</evidence>
<dbReference type="InterPro" id="IPR045229">
    <property type="entry name" value="TPP_enz"/>
</dbReference>
<keyword evidence="4" id="KW-1185">Reference proteome</keyword>
<evidence type="ECO:0000313" key="4">
    <source>
        <dbReference type="Proteomes" id="UP001152604"/>
    </source>
</evidence>
<proteinExistence type="inferred from homology"/>
<dbReference type="Pfam" id="PF02775">
    <property type="entry name" value="TPP_enzyme_C"/>
    <property type="match status" value="1"/>
</dbReference>
<reference evidence="3" key="1">
    <citation type="submission" date="2022-03" db="EMBL/GenBank/DDBJ databases">
        <authorList>
            <person name="Brunel B."/>
        </authorList>
    </citation>
    <scope>NUCLEOTIDE SEQUENCE</scope>
    <source>
        <strain evidence="3">STM4922sample</strain>
    </source>
</reference>
<dbReference type="Proteomes" id="UP001152604">
    <property type="component" value="Unassembled WGS sequence"/>
</dbReference>
<comment type="similarity">
    <text evidence="1">Belongs to the TPP enzyme family.</text>
</comment>
<accession>A0ABM9DC80</accession>
<feature type="domain" description="Thiamine pyrophosphate enzyme TPP-binding" evidence="2">
    <location>
        <begin position="2"/>
        <end position="120"/>
    </location>
</feature>
<dbReference type="SUPFAM" id="SSF52518">
    <property type="entry name" value="Thiamin diphosphate-binding fold (THDP-binding)"/>
    <property type="match status" value="1"/>
</dbReference>
<comment type="caution">
    <text evidence="3">The sequence shown here is derived from an EMBL/GenBank/DDBJ whole genome shotgun (WGS) entry which is preliminary data.</text>
</comment>
<gene>
    <name evidence="3" type="ORF">MES4922_10042</name>
</gene>
<dbReference type="EMBL" id="CAKXZS010000001">
    <property type="protein sequence ID" value="CAH2394129.1"/>
    <property type="molecule type" value="Genomic_DNA"/>
</dbReference>
<sequence length="132" mass="13763">MGAAVGGAIPGEKRPRVICGDGGFQMTAQALSTMAKMNMNAVVIVVDNGLYGYEQYLLDPRYYRSTTTLPLPCAELSRWDYCGLAAAMGVGLTAKADSVASLRMALANAKGHTGGLSLVQAIVQSRSLPPGP</sequence>
<dbReference type="PANTHER" id="PTHR18968">
    <property type="entry name" value="THIAMINE PYROPHOSPHATE ENZYMES"/>
    <property type="match status" value="1"/>
</dbReference>
<dbReference type="Gene3D" id="3.40.50.970">
    <property type="match status" value="1"/>
</dbReference>